<evidence type="ECO:0000256" key="2">
    <source>
        <dbReference type="ARBA" id="ARBA00022741"/>
    </source>
</evidence>
<evidence type="ECO:0000256" key="6">
    <source>
        <dbReference type="ARBA" id="ARBA00023136"/>
    </source>
</evidence>
<keyword evidence="6" id="KW-0472">Membrane</keyword>
<evidence type="ECO:0000256" key="4">
    <source>
        <dbReference type="ARBA" id="ARBA00022840"/>
    </source>
</evidence>
<dbReference type="InterPro" id="IPR005895">
    <property type="entry name" value="ABC_transptr_haem_export_CcmA"/>
</dbReference>
<proteinExistence type="predicted"/>
<dbReference type="InterPro" id="IPR017871">
    <property type="entry name" value="ABC_transporter-like_CS"/>
</dbReference>
<keyword evidence="9" id="KW-1185">Reference proteome</keyword>
<dbReference type="InterPro" id="IPR003593">
    <property type="entry name" value="AAA+_ATPase"/>
</dbReference>
<keyword evidence="4 8" id="KW-0067">ATP-binding</keyword>
<name>A0ABX2TDF9_9PROT</name>
<evidence type="ECO:0000313" key="8">
    <source>
        <dbReference type="EMBL" id="NYZ21232.1"/>
    </source>
</evidence>
<evidence type="ECO:0000256" key="3">
    <source>
        <dbReference type="ARBA" id="ARBA00022748"/>
    </source>
</evidence>
<evidence type="ECO:0000313" key="9">
    <source>
        <dbReference type="Proteomes" id="UP000584642"/>
    </source>
</evidence>
<dbReference type="PANTHER" id="PTHR43499">
    <property type="entry name" value="ABC TRANSPORTER I FAMILY MEMBER 1"/>
    <property type="match status" value="1"/>
</dbReference>
<dbReference type="InterPro" id="IPR027417">
    <property type="entry name" value="P-loop_NTPase"/>
</dbReference>
<comment type="caution">
    <text evidence="8">The sequence shown here is derived from an EMBL/GenBank/DDBJ whole genome shotgun (WGS) entry which is preliminary data.</text>
</comment>
<organism evidence="8 9">
    <name type="scientific">Azospirillum oleiclasticum</name>
    <dbReference type="NCBI Taxonomy" id="2735135"/>
    <lineage>
        <taxon>Bacteria</taxon>
        <taxon>Pseudomonadati</taxon>
        <taxon>Pseudomonadota</taxon>
        <taxon>Alphaproteobacteria</taxon>
        <taxon>Rhodospirillales</taxon>
        <taxon>Azospirillaceae</taxon>
        <taxon>Azospirillum</taxon>
    </lineage>
</organism>
<dbReference type="PROSITE" id="PS50893">
    <property type="entry name" value="ABC_TRANSPORTER_2"/>
    <property type="match status" value="1"/>
</dbReference>
<dbReference type="EMBL" id="JABFDB010000011">
    <property type="protein sequence ID" value="NYZ21232.1"/>
    <property type="molecule type" value="Genomic_DNA"/>
</dbReference>
<dbReference type="InterPro" id="IPR003439">
    <property type="entry name" value="ABC_transporter-like_ATP-bd"/>
</dbReference>
<dbReference type="SMART" id="SM00382">
    <property type="entry name" value="AAA"/>
    <property type="match status" value="1"/>
</dbReference>
<keyword evidence="3" id="KW-0201">Cytochrome c-type biogenesis</keyword>
<evidence type="ECO:0000256" key="1">
    <source>
        <dbReference type="ARBA" id="ARBA00022448"/>
    </source>
</evidence>
<dbReference type="PANTHER" id="PTHR43499:SF1">
    <property type="entry name" value="ABC TRANSPORTER I FAMILY MEMBER 1"/>
    <property type="match status" value="1"/>
</dbReference>
<evidence type="ECO:0000259" key="7">
    <source>
        <dbReference type="PROSITE" id="PS50893"/>
    </source>
</evidence>
<gene>
    <name evidence="8" type="primary">ccmA</name>
    <name evidence="8" type="ORF">HND93_16060</name>
</gene>
<dbReference type="Pfam" id="PF00005">
    <property type="entry name" value="ABC_tran"/>
    <property type="match status" value="1"/>
</dbReference>
<keyword evidence="2" id="KW-0547">Nucleotide-binding</keyword>
<sequence>MPVFSGTDLTCLRGDRLVFTGLDFRVESGGALLLLGPNGSGKSSLLRVMAGLLRPFRGRLAWDDAASEDDDQHGGRIHYVGHLDAVKPVLTALENLSFWASLGGAADPAGAAMAALERLGVPHIAGVPGRYLSAGQKRRLTLARVLAAPAPLWLLDEPTVALDRAAVRLLEGILAEHRAGGGMVALSTHADIALPGAAELHLDHFAPATGDDVDLDSDANGDGEAAA</sequence>
<keyword evidence="5" id="KW-1278">Translocase</keyword>
<evidence type="ECO:0000256" key="5">
    <source>
        <dbReference type="ARBA" id="ARBA00022967"/>
    </source>
</evidence>
<dbReference type="NCBIfam" id="TIGR01189">
    <property type="entry name" value="ccmA"/>
    <property type="match status" value="1"/>
</dbReference>
<protein>
    <submittedName>
        <fullName evidence="8">Heme ABC exporter ATP-binding protein CcmA</fullName>
    </submittedName>
</protein>
<reference evidence="8 9" key="1">
    <citation type="submission" date="2020-05" db="EMBL/GenBank/DDBJ databases">
        <title>Azospirillum oleiclasticum sp. nov, a nitrogen-fixing and heavy crude oil-emulsifying bacterium isolated from the crude oil of Yumen Oilfield.</title>
        <authorList>
            <person name="Wu D."/>
            <person name="Cai M."/>
            <person name="Zhang X."/>
        </authorList>
    </citation>
    <scope>NUCLEOTIDE SEQUENCE [LARGE SCALE GENOMIC DNA]</scope>
    <source>
        <strain evidence="8 9">ROY-1-1-2</strain>
    </source>
</reference>
<dbReference type="Gene3D" id="3.40.50.300">
    <property type="entry name" value="P-loop containing nucleotide triphosphate hydrolases"/>
    <property type="match status" value="1"/>
</dbReference>
<dbReference type="SUPFAM" id="SSF52540">
    <property type="entry name" value="P-loop containing nucleoside triphosphate hydrolases"/>
    <property type="match status" value="1"/>
</dbReference>
<dbReference type="PROSITE" id="PS00211">
    <property type="entry name" value="ABC_TRANSPORTER_1"/>
    <property type="match status" value="1"/>
</dbReference>
<keyword evidence="1" id="KW-0813">Transport</keyword>
<dbReference type="RefSeq" id="WP_180283005.1">
    <property type="nucleotide sequence ID" value="NZ_JABFDB010000011.1"/>
</dbReference>
<accession>A0ABX2TDF9</accession>
<feature type="domain" description="ABC transporter" evidence="7">
    <location>
        <begin position="4"/>
        <end position="227"/>
    </location>
</feature>
<dbReference type="Proteomes" id="UP000584642">
    <property type="component" value="Unassembled WGS sequence"/>
</dbReference>
<dbReference type="GO" id="GO:0005524">
    <property type="term" value="F:ATP binding"/>
    <property type="evidence" value="ECO:0007669"/>
    <property type="project" value="UniProtKB-KW"/>
</dbReference>